<feature type="compositionally biased region" description="Low complexity" evidence="5">
    <location>
        <begin position="28"/>
        <end position="45"/>
    </location>
</feature>
<evidence type="ECO:0000259" key="7">
    <source>
        <dbReference type="Pfam" id="PF12849"/>
    </source>
</evidence>
<comment type="caution">
    <text evidence="8">The sequence shown here is derived from an EMBL/GenBank/DDBJ whole genome shotgun (WGS) entry which is preliminary data.</text>
</comment>
<evidence type="ECO:0000256" key="4">
    <source>
        <dbReference type="PIRNR" id="PIRNR002756"/>
    </source>
</evidence>
<evidence type="ECO:0000313" key="8">
    <source>
        <dbReference type="EMBL" id="OAB88350.1"/>
    </source>
</evidence>
<gene>
    <name evidence="8" type="ORF">AWH69_00590</name>
</gene>
<dbReference type="EMBL" id="LQZG01000001">
    <property type="protein sequence ID" value="OAB88350.1"/>
    <property type="molecule type" value="Genomic_DNA"/>
</dbReference>
<dbReference type="CDD" id="cd13565">
    <property type="entry name" value="PBP2_PstS"/>
    <property type="match status" value="1"/>
</dbReference>
<dbReference type="InterPro" id="IPR024370">
    <property type="entry name" value="PBP_domain"/>
</dbReference>
<dbReference type="NCBIfam" id="TIGR00975">
    <property type="entry name" value="3a0107s03"/>
    <property type="match status" value="1"/>
</dbReference>
<feature type="region of interest" description="Disordered" evidence="5">
    <location>
        <begin position="28"/>
        <end position="48"/>
    </location>
</feature>
<dbReference type="GO" id="GO:0043190">
    <property type="term" value="C:ATP-binding cassette (ABC) transporter complex"/>
    <property type="evidence" value="ECO:0007669"/>
    <property type="project" value="InterPro"/>
</dbReference>
<dbReference type="GO" id="GO:0042301">
    <property type="term" value="F:phosphate ion binding"/>
    <property type="evidence" value="ECO:0007669"/>
    <property type="project" value="InterPro"/>
</dbReference>
<dbReference type="Proteomes" id="UP000076976">
    <property type="component" value="Unassembled WGS sequence"/>
</dbReference>
<dbReference type="InterPro" id="IPR050962">
    <property type="entry name" value="Phosphate-bind_PstS"/>
</dbReference>
<keyword evidence="3 4" id="KW-0592">Phosphate transport</keyword>
<dbReference type="Pfam" id="PF12849">
    <property type="entry name" value="PBP_like_2"/>
    <property type="match status" value="1"/>
</dbReference>
<evidence type="ECO:0000313" key="9">
    <source>
        <dbReference type="Proteomes" id="UP000076976"/>
    </source>
</evidence>
<feature type="domain" description="PBP" evidence="7">
    <location>
        <begin position="36"/>
        <end position="332"/>
    </location>
</feature>
<feature type="chain" id="PRO_5008048843" description="Phosphate-binding protein" evidence="6">
    <location>
        <begin position="26"/>
        <end position="362"/>
    </location>
</feature>
<accession>A0A176QF75</accession>
<name>A0A176QF75_9MICO</name>
<protein>
    <recommendedName>
        <fullName evidence="4">Phosphate-binding protein</fullName>
    </recommendedName>
</protein>
<dbReference type="PANTHER" id="PTHR42996:SF1">
    <property type="entry name" value="PHOSPHATE-BINDING PROTEIN PSTS"/>
    <property type="match status" value="1"/>
</dbReference>
<dbReference type="STRING" id="262209.AWH69_00590"/>
<dbReference type="PANTHER" id="PTHR42996">
    <property type="entry name" value="PHOSPHATE-BINDING PROTEIN PSTS"/>
    <property type="match status" value="1"/>
</dbReference>
<keyword evidence="2 4" id="KW-0813">Transport</keyword>
<evidence type="ECO:0000256" key="3">
    <source>
        <dbReference type="ARBA" id="ARBA00022592"/>
    </source>
</evidence>
<dbReference type="SUPFAM" id="SSF53850">
    <property type="entry name" value="Periplasmic binding protein-like II"/>
    <property type="match status" value="1"/>
</dbReference>
<evidence type="ECO:0000256" key="2">
    <source>
        <dbReference type="ARBA" id="ARBA00022448"/>
    </source>
</evidence>
<evidence type="ECO:0000256" key="6">
    <source>
        <dbReference type="SAM" id="SignalP"/>
    </source>
</evidence>
<dbReference type="InterPro" id="IPR005673">
    <property type="entry name" value="ABC_phos-bd_PstS"/>
</dbReference>
<keyword evidence="9" id="KW-1185">Reference proteome</keyword>
<dbReference type="AlphaFoldDB" id="A0A176QF75"/>
<evidence type="ECO:0000256" key="1">
    <source>
        <dbReference type="ARBA" id="ARBA00008725"/>
    </source>
</evidence>
<organism evidence="8 9">
    <name type="scientific">Janibacter melonis</name>
    <dbReference type="NCBI Taxonomy" id="262209"/>
    <lineage>
        <taxon>Bacteria</taxon>
        <taxon>Bacillati</taxon>
        <taxon>Actinomycetota</taxon>
        <taxon>Actinomycetes</taxon>
        <taxon>Micrococcales</taxon>
        <taxon>Intrasporangiaceae</taxon>
        <taxon>Janibacter</taxon>
    </lineage>
</organism>
<dbReference type="PROSITE" id="PS51257">
    <property type="entry name" value="PROKAR_LIPOPROTEIN"/>
    <property type="match status" value="1"/>
</dbReference>
<dbReference type="Gene3D" id="3.40.190.10">
    <property type="entry name" value="Periplasmic binding protein-like II"/>
    <property type="match status" value="2"/>
</dbReference>
<sequence length="362" mass="37243">MKRSTLRRASLPAALALTFALTACAESTSTSDSGASAGGESVSGSIKGMGASSQQAAVEKWKADFESANASATVNYDPQGSGAGREQFAAGAVDFAGTDSAFEDEELDKAKEACGGDIVQVPVYVSPIAIAYKLDGVDELKLSADTVAKIFDKKITTWDDAAIAKENPDAELPSTKIVTVNRSDDSGTSKNFSDYLGKAAGDSWSYEADDAWPVKGGTAAKGTSGVVEAIGQGTGTIGYADASQVGDLSTVALKVGEDYVQPSPESAAKILDASEAKSESETDLAVDVAKDTDEAGVYPNVLVSYQVGCLKYDDAAKAELVKAFMGYVTSDEGQKAAADAAGSAPLPTEWVEKNTAAIEKIS</sequence>
<dbReference type="GO" id="GO:0035435">
    <property type="term" value="P:phosphate ion transmembrane transport"/>
    <property type="evidence" value="ECO:0007669"/>
    <property type="project" value="InterPro"/>
</dbReference>
<proteinExistence type="inferred from homology"/>
<reference evidence="8 9" key="1">
    <citation type="submission" date="2016-01" db="EMBL/GenBank/DDBJ databases">
        <title>Janibacter melonis strain CD11_4 genome sequencing and assembly.</title>
        <authorList>
            <person name="Nair G.R."/>
            <person name="Kaur G."/>
            <person name="Chander A.M."/>
            <person name="Mayilraj S."/>
        </authorList>
    </citation>
    <scope>NUCLEOTIDE SEQUENCE [LARGE SCALE GENOMIC DNA]</scope>
    <source>
        <strain evidence="8 9">CD11-4</strain>
    </source>
</reference>
<evidence type="ECO:0000256" key="5">
    <source>
        <dbReference type="SAM" id="MobiDB-lite"/>
    </source>
</evidence>
<dbReference type="RefSeq" id="WP_068269965.1">
    <property type="nucleotide sequence ID" value="NZ_LQZG01000001.1"/>
</dbReference>
<dbReference type="PIRSF" id="PIRSF002756">
    <property type="entry name" value="PstS"/>
    <property type="match status" value="1"/>
</dbReference>
<feature type="signal peptide" evidence="6">
    <location>
        <begin position="1"/>
        <end position="25"/>
    </location>
</feature>
<comment type="similarity">
    <text evidence="1 4">Belongs to the PstS family.</text>
</comment>
<keyword evidence="6" id="KW-0732">Signal</keyword>